<dbReference type="GO" id="GO:0005506">
    <property type="term" value="F:iron ion binding"/>
    <property type="evidence" value="ECO:0007669"/>
    <property type="project" value="InterPro"/>
</dbReference>
<accession>A0AA37GNJ9</accession>
<sequence>MLIVLSAIVCRYLRGLYRQYLHPLSNFPGPPEAAVSDAWIQKQDVGGYPEAVIEKLHKKYDTRALRIAPNHIHISDIKLYKVIYSQVNPFPKYEPFYAGFNSPYTVFTEVDQVKHKARRQLMSHMFSRAGVFKLEPVIRERALMVDDKIQRLLKNGDIDVYQAMRAFTTDIVMQFAFGRSAGMIQESEDNFNSWFSDCWSTASHGFHTMLYNPWIRHLSNCLPIRLLSLIKTDLADFQSVINVCYLQNHVHLKNFCSRSVAQYAADSVQYWKESEKTQGEQTVLLDVLSGIPPADMASEAIDIIIAGADTTASSATVAIMEILTHPHIEAKLVQDLDASMPSRGDLPPLLELEKIAYLTACVKEAIRFAAAVPGRLPRVVPNRNQAFIVDNRVIPPGVGYPLRNATTCHAFILI</sequence>
<dbReference type="InterPro" id="IPR050121">
    <property type="entry name" value="Cytochrome_P450_monoxygenase"/>
</dbReference>
<evidence type="ECO:0000313" key="5">
    <source>
        <dbReference type="Proteomes" id="UP001055172"/>
    </source>
</evidence>
<evidence type="ECO:0000256" key="2">
    <source>
        <dbReference type="ARBA" id="ARBA00022723"/>
    </source>
</evidence>
<dbReference type="GO" id="GO:0020037">
    <property type="term" value="F:heme binding"/>
    <property type="evidence" value="ECO:0007669"/>
    <property type="project" value="InterPro"/>
</dbReference>
<evidence type="ECO:0000313" key="4">
    <source>
        <dbReference type="EMBL" id="GJC84067.1"/>
    </source>
</evidence>
<organism evidence="4 5">
    <name type="scientific">Colletotrichum liriopes</name>
    <dbReference type="NCBI Taxonomy" id="708192"/>
    <lineage>
        <taxon>Eukaryota</taxon>
        <taxon>Fungi</taxon>
        <taxon>Dikarya</taxon>
        <taxon>Ascomycota</taxon>
        <taxon>Pezizomycotina</taxon>
        <taxon>Sordariomycetes</taxon>
        <taxon>Hypocreomycetidae</taxon>
        <taxon>Glomerellales</taxon>
        <taxon>Glomerellaceae</taxon>
        <taxon>Colletotrichum</taxon>
        <taxon>Colletotrichum spaethianum species complex</taxon>
    </lineage>
</organism>
<dbReference type="InterPro" id="IPR001128">
    <property type="entry name" value="Cyt_P450"/>
</dbReference>
<dbReference type="GO" id="GO:0004497">
    <property type="term" value="F:monooxygenase activity"/>
    <property type="evidence" value="ECO:0007669"/>
    <property type="project" value="UniProtKB-KW"/>
</dbReference>
<keyword evidence="1" id="KW-0349">Heme</keyword>
<dbReference type="AlphaFoldDB" id="A0AA37GNJ9"/>
<evidence type="ECO:0000256" key="3">
    <source>
        <dbReference type="ARBA" id="ARBA00023004"/>
    </source>
</evidence>
<dbReference type="Proteomes" id="UP001055172">
    <property type="component" value="Unassembled WGS sequence"/>
</dbReference>
<comment type="caution">
    <text evidence="4">The sequence shown here is derived from an EMBL/GenBank/DDBJ whole genome shotgun (WGS) entry which is preliminary data.</text>
</comment>
<dbReference type="Pfam" id="PF00067">
    <property type="entry name" value="p450"/>
    <property type="match status" value="1"/>
</dbReference>
<keyword evidence="3" id="KW-0408">Iron</keyword>
<dbReference type="InterPro" id="IPR036396">
    <property type="entry name" value="Cyt_P450_sf"/>
</dbReference>
<dbReference type="EMBL" id="BPPX01000013">
    <property type="protein sequence ID" value="GJC84067.1"/>
    <property type="molecule type" value="Genomic_DNA"/>
</dbReference>
<keyword evidence="2" id="KW-0479">Metal-binding</keyword>
<dbReference type="Gene3D" id="1.10.630.10">
    <property type="entry name" value="Cytochrome P450"/>
    <property type="match status" value="1"/>
</dbReference>
<keyword evidence="5" id="KW-1185">Reference proteome</keyword>
<dbReference type="InterPro" id="IPR002401">
    <property type="entry name" value="Cyt_P450_E_grp-I"/>
</dbReference>
<reference evidence="4 5" key="1">
    <citation type="submission" date="2021-07" db="EMBL/GenBank/DDBJ databases">
        <title>Genome data of Colletotrichum spaethianum.</title>
        <authorList>
            <person name="Utami Y.D."/>
            <person name="Hiruma K."/>
        </authorList>
    </citation>
    <scope>NUCLEOTIDE SEQUENCE [LARGE SCALE GENOMIC DNA]</scope>
    <source>
        <strain evidence="4 5">MAFF 242679</strain>
    </source>
</reference>
<dbReference type="PRINTS" id="PR00463">
    <property type="entry name" value="EP450I"/>
</dbReference>
<gene>
    <name evidence="4" type="ORF">ColLi_06905</name>
</gene>
<evidence type="ECO:0000256" key="1">
    <source>
        <dbReference type="ARBA" id="ARBA00022617"/>
    </source>
</evidence>
<dbReference type="PANTHER" id="PTHR24305:SF234">
    <property type="entry name" value="CYTOCHROME P450"/>
    <property type="match status" value="1"/>
</dbReference>
<dbReference type="SUPFAM" id="SSF48264">
    <property type="entry name" value="Cytochrome P450"/>
    <property type="match status" value="1"/>
</dbReference>
<proteinExistence type="predicted"/>
<keyword evidence="4" id="KW-0503">Monooxygenase</keyword>
<keyword evidence="4" id="KW-0560">Oxidoreductase</keyword>
<dbReference type="GO" id="GO:0016705">
    <property type="term" value="F:oxidoreductase activity, acting on paired donors, with incorporation or reduction of molecular oxygen"/>
    <property type="evidence" value="ECO:0007669"/>
    <property type="project" value="InterPro"/>
</dbReference>
<protein>
    <submittedName>
        <fullName evidence="4">Cytochrome P450 monooxygenase sdnE</fullName>
    </submittedName>
</protein>
<dbReference type="PANTHER" id="PTHR24305">
    <property type="entry name" value="CYTOCHROME P450"/>
    <property type="match status" value="1"/>
</dbReference>
<name>A0AA37GNJ9_9PEZI</name>